<evidence type="ECO:0000313" key="4">
    <source>
        <dbReference type="Proteomes" id="UP001172083"/>
    </source>
</evidence>
<dbReference type="Gene3D" id="3.30.70.1060">
    <property type="entry name" value="Dimeric alpha+beta barrel"/>
    <property type="match status" value="1"/>
</dbReference>
<dbReference type="Pfam" id="PF03795">
    <property type="entry name" value="YCII"/>
    <property type="match status" value="1"/>
</dbReference>
<keyword evidence="4" id="KW-1185">Reference proteome</keyword>
<comment type="caution">
    <text evidence="3">The sequence shown here is derived from an EMBL/GenBank/DDBJ whole genome shotgun (WGS) entry which is preliminary data.</text>
</comment>
<evidence type="ECO:0000256" key="1">
    <source>
        <dbReference type="ARBA" id="ARBA00007689"/>
    </source>
</evidence>
<organism evidence="3 4">
    <name type="scientific">Agaribacillus aureus</name>
    <dbReference type="NCBI Taxonomy" id="3051825"/>
    <lineage>
        <taxon>Bacteria</taxon>
        <taxon>Pseudomonadati</taxon>
        <taxon>Bacteroidota</taxon>
        <taxon>Cytophagia</taxon>
        <taxon>Cytophagales</taxon>
        <taxon>Splendidivirgaceae</taxon>
        <taxon>Agaribacillus</taxon>
    </lineage>
</organism>
<dbReference type="SUPFAM" id="SSF54909">
    <property type="entry name" value="Dimeric alpha+beta barrel"/>
    <property type="match status" value="1"/>
</dbReference>
<proteinExistence type="inferred from homology"/>
<dbReference type="InterPro" id="IPR005545">
    <property type="entry name" value="YCII"/>
</dbReference>
<dbReference type="Proteomes" id="UP001172083">
    <property type="component" value="Unassembled WGS sequence"/>
</dbReference>
<accession>A0ABT8L0N4</accession>
<gene>
    <name evidence="3" type="ORF">QQ020_04330</name>
</gene>
<dbReference type="RefSeq" id="WP_346756594.1">
    <property type="nucleotide sequence ID" value="NZ_JAUJEB010000001.1"/>
</dbReference>
<evidence type="ECO:0000313" key="3">
    <source>
        <dbReference type="EMBL" id="MDN5211259.1"/>
    </source>
</evidence>
<evidence type="ECO:0000259" key="2">
    <source>
        <dbReference type="Pfam" id="PF03795"/>
    </source>
</evidence>
<dbReference type="InterPro" id="IPR011008">
    <property type="entry name" value="Dimeric_a/b-barrel"/>
</dbReference>
<dbReference type="PANTHER" id="PTHR35174:SF3">
    <property type="entry name" value="BLL7171 PROTEIN"/>
    <property type="match status" value="1"/>
</dbReference>
<dbReference type="EMBL" id="JAUJEB010000001">
    <property type="protein sequence ID" value="MDN5211259.1"/>
    <property type="molecule type" value="Genomic_DNA"/>
</dbReference>
<name>A0ABT8L0N4_9BACT</name>
<dbReference type="PANTHER" id="PTHR35174">
    <property type="entry name" value="BLL7171 PROTEIN-RELATED"/>
    <property type="match status" value="1"/>
</dbReference>
<reference evidence="3" key="1">
    <citation type="submission" date="2023-06" db="EMBL/GenBank/DDBJ databases">
        <title>Genomic of Agaribacillus aureum.</title>
        <authorList>
            <person name="Wang G."/>
        </authorList>
    </citation>
    <scope>NUCLEOTIDE SEQUENCE</scope>
    <source>
        <strain evidence="3">BMA12</strain>
    </source>
</reference>
<comment type="similarity">
    <text evidence="1">Belongs to the YciI family.</text>
</comment>
<sequence>MKDFMLIFIGVSYAEMNLSPEEIQNRAASWMSWNEKMAKQGVLKEGNALQEDLRRVKGPDRTVTDRTSAELKELIGGYYIVKAADFEGAIEIAQDYPDFDLGGTVEVREVMHYN</sequence>
<feature type="domain" description="YCII-related" evidence="2">
    <location>
        <begin position="8"/>
        <end position="112"/>
    </location>
</feature>
<protein>
    <submittedName>
        <fullName evidence="3">YciI family protein</fullName>
    </submittedName>
</protein>